<dbReference type="PANTHER" id="PTHR11863">
    <property type="entry name" value="STEROL DESATURASE"/>
    <property type="match status" value="1"/>
</dbReference>
<evidence type="ECO:0000256" key="4">
    <source>
        <dbReference type="ARBA" id="ARBA00023136"/>
    </source>
</evidence>
<dbReference type="Proteomes" id="UP001214043">
    <property type="component" value="Chromosome"/>
</dbReference>
<evidence type="ECO:0000256" key="1">
    <source>
        <dbReference type="ARBA" id="ARBA00004370"/>
    </source>
</evidence>
<dbReference type="RefSeq" id="WP_274492223.1">
    <property type="nucleotide sequence ID" value="NZ_CP118166.1"/>
</dbReference>
<comment type="subcellular location">
    <subcellularLocation>
        <location evidence="1">Membrane</location>
    </subcellularLocation>
</comment>
<accession>A0AAE9ZAT1</accession>
<evidence type="ECO:0000259" key="6">
    <source>
        <dbReference type="Pfam" id="PF04116"/>
    </source>
</evidence>
<keyword evidence="3 5" id="KW-1133">Transmembrane helix</keyword>
<dbReference type="AlphaFoldDB" id="A0AAE9ZAT1"/>
<sequence>MPDPISLNTFIEGSTGAMLVETAQTWVRVFKQDFIRYLAGAGGVFLVINLMLAAKLRGRKIRPNTHPSRAQMRREFLYSTRTVAVFSTVALFTIAAKENGLTQLYLDSAERGWWYFGFSIAALIVLHDAWFYWTHRLIHDLRLFRSFHKTHHKSFAPTPWTAYSFDIGEAALNAIFVTIALIIIPVSPIALAIFLAHMMLRNAIGHCGYEIFPSRRDGRPLFDWMTSVTHHDLHHSQAGWNYGLYFTWWDRLMETEHPLYHEKFAQAVGKPLDGSAVRARKSSAAL</sequence>
<gene>
    <name evidence="7" type="ORF">PUV54_10675</name>
</gene>
<keyword evidence="4 5" id="KW-0472">Membrane</keyword>
<dbReference type="GO" id="GO:0008610">
    <property type="term" value="P:lipid biosynthetic process"/>
    <property type="evidence" value="ECO:0007669"/>
    <property type="project" value="InterPro"/>
</dbReference>
<dbReference type="EMBL" id="CP118166">
    <property type="protein sequence ID" value="WDI30421.1"/>
    <property type="molecule type" value="Genomic_DNA"/>
</dbReference>
<evidence type="ECO:0000256" key="5">
    <source>
        <dbReference type="SAM" id="Phobius"/>
    </source>
</evidence>
<dbReference type="InterPro" id="IPR050307">
    <property type="entry name" value="Sterol_Desaturase_Related"/>
</dbReference>
<feature type="transmembrane region" description="Helical" evidence="5">
    <location>
        <begin position="34"/>
        <end position="54"/>
    </location>
</feature>
<evidence type="ECO:0000256" key="3">
    <source>
        <dbReference type="ARBA" id="ARBA00022989"/>
    </source>
</evidence>
<dbReference type="GO" id="GO:0016020">
    <property type="term" value="C:membrane"/>
    <property type="evidence" value="ECO:0007669"/>
    <property type="project" value="UniProtKB-SubCell"/>
</dbReference>
<proteinExistence type="predicted"/>
<dbReference type="GO" id="GO:0005506">
    <property type="term" value="F:iron ion binding"/>
    <property type="evidence" value="ECO:0007669"/>
    <property type="project" value="InterPro"/>
</dbReference>
<reference evidence="7" key="1">
    <citation type="submission" date="2023-02" db="EMBL/GenBank/DDBJ databases">
        <title>Genome sequence of Hyphococcus flavus.</title>
        <authorList>
            <person name="Rong J.-C."/>
            <person name="Zhao Q."/>
            <person name="Yi M."/>
            <person name="Wu J.-Y."/>
        </authorList>
    </citation>
    <scope>NUCLEOTIDE SEQUENCE</scope>
    <source>
        <strain evidence="7">MCCC 1K03223</strain>
    </source>
</reference>
<feature type="domain" description="Fatty acid hydroxylase" evidence="6">
    <location>
        <begin position="121"/>
        <end position="255"/>
    </location>
</feature>
<evidence type="ECO:0000256" key="2">
    <source>
        <dbReference type="ARBA" id="ARBA00022692"/>
    </source>
</evidence>
<dbReference type="GO" id="GO:0016491">
    <property type="term" value="F:oxidoreductase activity"/>
    <property type="evidence" value="ECO:0007669"/>
    <property type="project" value="InterPro"/>
</dbReference>
<evidence type="ECO:0000313" key="8">
    <source>
        <dbReference type="Proteomes" id="UP001214043"/>
    </source>
</evidence>
<dbReference type="Pfam" id="PF04116">
    <property type="entry name" value="FA_hydroxylase"/>
    <property type="match status" value="1"/>
</dbReference>
<feature type="transmembrane region" description="Helical" evidence="5">
    <location>
        <begin position="75"/>
        <end position="94"/>
    </location>
</feature>
<dbReference type="InterPro" id="IPR006694">
    <property type="entry name" value="Fatty_acid_hydroxylase"/>
</dbReference>
<protein>
    <submittedName>
        <fullName evidence="7">Sterol desaturase family protein</fullName>
    </submittedName>
</protein>
<feature type="transmembrane region" description="Helical" evidence="5">
    <location>
        <begin position="174"/>
        <end position="200"/>
    </location>
</feature>
<evidence type="ECO:0000313" key="7">
    <source>
        <dbReference type="EMBL" id="WDI30421.1"/>
    </source>
</evidence>
<dbReference type="KEGG" id="hfl:PUV54_10675"/>
<name>A0AAE9ZAT1_9PROT</name>
<organism evidence="7 8">
    <name type="scientific">Hyphococcus flavus</name>
    <dbReference type="NCBI Taxonomy" id="1866326"/>
    <lineage>
        <taxon>Bacteria</taxon>
        <taxon>Pseudomonadati</taxon>
        <taxon>Pseudomonadota</taxon>
        <taxon>Alphaproteobacteria</taxon>
        <taxon>Parvularculales</taxon>
        <taxon>Parvularculaceae</taxon>
        <taxon>Hyphococcus</taxon>
    </lineage>
</organism>
<keyword evidence="2 5" id="KW-0812">Transmembrane</keyword>
<feature type="transmembrane region" description="Helical" evidence="5">
    <location>
        <begin position="114"/>
        <end position="133"/>
    </location>
</feature>
<keyword evidence="8" id="KW-1185">Reference proteome</keyword>